<reference evidence="5" key="1">
    <citation type="journal article" date="2017" name="Front. Plant Sci.">
        <title>Climate Clever Clovers: New Paradigm to Reduce the Environmental Footprint of Ruminants by Breeding Low Methanogenic Forages Utilizing Haplotype Variation.</title>
        <authorList>
            <person name="Kaur P."/>
            <person name="Appels R."/>
            <person name="Bayer P.E."/>
            <person name="Keeble-Gagnere G."/>
            <person name="Wang J."/>
            <person name="Hirakawa H."/>
            <person name="Shirasawa K."/>
            <person name="Vercoe P."/>
            <person name="Stefanova K."/>
            <person name="Durmic Z."/>
            <person name="Nichols P."/>
            <person name="Revell C."/>
            <person name="Isobe S.N."/>
            <person name="Edwards D."/>
            <person name="Erskine W."/>
        </authorList>
    </citation>
    <scope>NUCLEOTIDE SEQUENCE [LARGE SCALE GENOMIC DNA]</scope>
    <source>
        <strain evidence="5">cv. Daliak</strain>
    </source>
</reference>
<dbReference type="AlphaFoldDB" id="A0A2Z6MZ01"/>
<organism evidence="4 5">
    <name type="scientific">Trifolium subterraneum</name>
    <name type="common">Subterranean clover</name>
    <dbReference type="NCBI Taxonomy" id="3900"/>
    <lineage>
        <taxon>Eukaryota</taxon>
        <taxon>Viridiplantae</taxon>
        <taxon>Streptophyta</taxon>
        <taxon>Embryophyta</taxon>
        <taxon>Tracheophyta</taxon>
        <taxon>Spermatophyta</taxon>
        <taxon>Magnoliopsida</taxon>
        <taxon>eudicotyledons</taxon>
        <taxon>Gunneridae</taxon>
        <taxon>Pentapetalae</taxon>
        <taxon>rosids</taxon>
        <taxon>fabids</taxon>
        <taxon>Fabales</taxon>
        <taxon>Fabaceae</taxon>
        <taxon>Papilionoideae</taxon>
        <taxon>50 kb inversion clade</taxon>
        <taxon>NPAAA clade</taxon>
        <taxon>Hologalegina</taxon>
        <taxon>IRL clade</taxon>
        <taxon>Trifolieae</taxon>
        <taxon>Trifolium</taxon>
    </lineage>
</organism>
<keyword evidence="5" id="KW-1185">Reference proteome</keyword>
<evidence type="ECO:0000313" key="5">
    <source>
        <dbReference type="Proteomes" id="UP000242715"/>
    </source>
</evidence>
<dbReference type="InterPro" id="IPR046796">
    <property type="entry name" value="Transposase_32_dom"/>
</dbReference>
<evidence type="ECO:0000259" key="3">
    <source>
        <dbReference type="Pfam" id="PF20167"/>
    </source>
</evidence>
<dbReference type="Pfam" id="PF07727">
    <property type="entry name" value="RVT_2"/>
    <property type="match status" value="1"/>
</dbReference>
<sequence>MHVKFDEFEDQPIIHATDDEEDEPVIAQNHDSDENLTSQGPPKTWRIVEYHPPNQIICNTEDGVRPRKDLQDVENNLGLISQIEPKSINEAIIDESWVESMKEELQQFEKNEVWNLVPSPKDHSIIGTRWVFRNKLDKNGKVVRNKTRLVAQGYNEQEGIDYDETFAPVASEFEMSMMGELGFFLGLQIKQQEDGIFISQGKYINDLLKKCKMNEAKIMSTPMHPSTSLDNDEKEKDVSEKEYRGMIGSLLYLCLPPSVLERSENDLWLPMDTSPALVKIKKSKSFDSSKIRRSSRIMSGAGKKPIVGTTVHVLDPSDSENTLLEKEIDEFELEPITSTKSEPVKAKKTQTPKKKVVETAVKAPRTKKKVTLKKSKEKILDAPLILPKYEEVFEQYWKTKPVAPSRLYNFGELSQGGVDLVKYVEPFGWKSFFHIKETVYPLLVQAFYYNAKVYPDRDLITSNIKDVELVVDPFVLGDLIGIKSEGVEVYGNDWYDQVKVNKEDLKKDMFTEEGAKKNSPPSSLLKTEYKLLHNMCQHSLFPRTGSKDKVTDLDLFLMYHMAKGIKLNLPYIILHHMIHAACSGFKKVVLPYGMILTRVFGLYYADMNNTPYDNHYFTFNLKNISHMKKELETPASDIGVKRKREVFEKTNLNVLADASRDRPENNLQNDGNNVDSTSAHANHDPIVSTAATLQRFNPITAPPNTTMFSPLMTSSQGSLSSFCTSEFIRNILTSDTPEFSTIPVPNPIDSTLPFIPSSFATFDSLCSSVNAVNAGTKQLMFEGNINFDFPGPSRPTKRSRFETNMEQMRRDLDCVIKGMTVQHSMMNHLIVESNNLRNWFANVVCPQLHINPPLEISIPHFDPFPAPNNNSDVDVSPTTSPAPNGANE</sequence>
<accession>A0A2Z6MZ01</accession>
<gene>
    <name evidence="4" type="ORF">TSUD_153760</name>
</gene>
<dbReference type="Pfam" id="PF20167">
    <property type="entry name" value="Transposase_32"/>
    <property type="match status" value="1"/>
</dbReference>
<feature type="region of interest" description="Disordered" evidence="1">
    <location>
        <begin position="655"/>
        <end position="680"/>
    </location>
</feature>
<feature type="region of interest" description="Disordered" evidence="1">
    <location>
        <begin position="1"/>
        <end position="21"/>
    </location>
</feature>
<dbReference type="InterPro" id="IPR013103">
    <property type="entry name" value="RVT_2"/>
</dbReference>
<feature type="region of interest" description="Disordered" evidence="1">
    <location>
        <begin position="865"/>
        <end position="888"/>
    </location>
</feature>
<feature type="compositionally biased region" description="Polar residues" evidence="1">
    <location>
        <begin position="867"/>
        <end position="888"/>
    </location>
</feature>
<dbReference type="EMBL" id="DF973384">
    <property type="protein sequence ID" value="GAU28960.1"/>
    <property type="molecule type" value="Genomic_DNA"/>
</dbReference>
<dbReference type="OrthoDB" id="848707at2759"/>
<name>A0A2Z6MZ01_TRISU</name>
<dbReference type="Proteomes" id="UP000242715">
    <property type="component" value="Unassembled WGS sequence"/>
</dbReference>
<feature type="domain" description="Reverse transcriptase Ty1/copia-type" evidence="2">
    <location>
        <begin position="111"/>
        <end position="170"/>
    </location>
</feature>
<evidence type="ECO:0000313" key="4">
    <source>
        <dbReference type="EMBL" id="GAU28960.1"/>
    </source>
</evidence>
<evidence type="ECO:0000259" key="2">
    <source>
        <dbReference type="Pfam" id="PF07727"/>
    </source>
</evidence>
<protein>
    <submittedName>
        <fullName evidence="4">Uncharacterized protein</fullName>
    </submittedName>
</protein>
<proteinExistence type="predicted"/>
<evidence type="ECO:0000256" key="1">
    <source>
        <dbReference type="SAM" id="MobiDB-lite"/>
    </source>
</evidence>
<feature type="compositionally biased region" description="Polar residues" evidence="1">
    <location>
        <begin position="665"/>
        <end position="680"/>
    </location>
</feature>
<feature type="domain" description="Putative plant transposon protein" evidence="3">
    <location>
        <begin position="426"/>
        <end position="600"/>
    </location>
</feature>